<accession>E3T4U2</accession>
<feature type="transmembrane region" description="Helical" evidence="3">
    <location>
        <begin position="9"/>
        <end position="28"/>
    </location>
</feature>
<gene>
    <name evidence="5" type="ORF">crov172</name>
</gene>
<dbReference type="EMBL" id="GU244497">
    <property type="protein sequence ID" value="ADO67205.1"/>
    <property type="molecule type" value="Genomic_DNA"/>
</dbReference>
<keyword evidence="3" id="KW-1133">Transmembrane helix</keyword>
<evidence type="ECO:0000256" key="2">
    <source>
        <dbReference type="ARBA" id="ARBA00022729"/>
    </source>
</evidence>
<sequence length="153" mass="17487">MDLLKNNKNLIIFLIVSVICGFIIWNFSSQPNINLVNSEIPKPSINTTTSNNTKPVELSKLNFSKINVYNFNTSWCRYSVMFAPEWSKFETMIDTDKSINAIDVKCDDSNNDGLCQKYDVPGFPFIVIEKDNKRIDYQGPRSATSLLEFIKSL</sequence>
<dbReference type="PANTHER" id="PTHR45672">
    <property type="entry name" value="PROTEIN DISULFIDE-ISOMERASE C17H9.14C-RELATED"/>
    <property type="match status" value="1"/>
</dbReference>
<evidence type="ECO:0000256" key="3">
    <source>
        <dbReference type="SAM" id="Phobius"/>
    </source>
</evidence>
<evidence type="ECO:0000256" key="1">
    <source>
        <dbReference type="ARBA" id="ARBA00006347"/>
    </source>
</evidence>
<name>E3T4U2_CROVB</name>
<organismHost>
    <name type="scientific">Cafeteria roenbergensis</name>
    <name type="common">Marine flagellate</name>
    <dbReference type="NCBI Taxonomy" id="33653"/>
</organismHost>
<evidence type="ECO:0000313" key="6">
    <source>
        <dbReference type="Proteomes" id="UP000029781"/>
    </source>
</evidence>
<dbReference type="InterPro" id="IPR013766">
    <property type="entry name" value="Thioredoxin_domain"/>
</dbReference>
<dbReference type="RefSeq" id="YP_003969804.1">
    <property type="nucleotide sequence ID" value="NC_014637.1"/>
</dbReference>
<evidence type="ECO:0000259" key="4">
    <source>
        <dbReference type="PROSITE" id="PS51352"/>
    </source>
</evidence>
<comment type="similarity">
    <text evidence="1">Belongs to the protein disulfide isomerase family.</text>
</comment>
<dbReference type="InterPro" id="IPR036249">
    <property type="entry name" value="Thioredoxin-like_sf"/>
</dbReference>
<dbReference type="GO" id="GO:0003756">
    <property type="term" value="F:protein disulfide isomerase activity"/>
    <property type="evidence" value="ECO:0007669"/>
    <property type="project" value="TreeGrafter"/>
</dbReference>
<dbReference type="GeneID" id="9887574"/>
<dbReference type="PROSITE" id="PS51352">
    <property type="entry name" value="THIOREDOXIN_2"/>
    <property type="match status" value="1"/>
</dbReference>
<dbReference type="Pfam" id="PF00085">
    <property type="entry name" value="Thioredoxin"/>
    <property type="match status" value="1"/>
</dbReference>
<organism evidence="5 6">
    <name type="scientific">Cafeteria roenbergensis virus (strain BV-PW1)</name>
    <name type="common">CroV</name>
    <dbReference type="NCBI Taxonomy" id="693272"/>
    <lineage>
        <taxon>Viruses</taxon>
        <taxon>Varidnaviria</taxon>
        <taxon>Bamfordvirae</taxon>
        <taxon>Nucleocytoviricota</taxon>
        <taxon>Megaviricetes</taxon>
        <taxon>Imitervirales</taxon>
        <taxon>Mimiviridae</taxon>
        <taxon>Aliimimivirinae</taxon>
        <taxon>Rheavirus</taxon>
        <taxon>Rheavirus sinusmexicani</taxon>
    </lineage>
</organism>
<proteinExistence type="inferred from homology"/>
<dbReference type="CDD" id="cd02961">
    <property type="entry name" value="PDI_a_family"/>
    <property type="match status" value="1"/>
</dbReference>
<dbReference type="GO" id="GO:0006457">
    <property type="term" value="P:protein folding"/>
    <property type="evidence" value="ECO:0007669"/>
    <property type="project" value="TreeGrafter"/>
</dbReference>
<dbReference type="InterPro" id="IPR051063">
    <property type="entry name" value="PDI"/>
</dbReference>
<dbReference type="Proteomes" id="UP000029781">
    <property type="component" value="Segment"/>
</dbReference>
<keyword evidence="3" id="KW-0812">Transmembrane</keyword>
<keyword evidence="6" id="KW-1185">Reference proteome</keyword>
<keyword evidence="3" id="KW-0472">Membrane</keyword>
<dbReference type="OrthoDB" id="25418at10239"/>
<protein>
    <recommendedName>
        <fullName evidence="4">Thioredoxin domain-containing protein</fullName>
    </recommendedName>
</protein>
<dbReference type="PANTHER" id="PTHR45672:SF3">
    <property type="entry name" value="THIOREDOXIN DOMAIN-CONTAINING PROTEIN 5"/>
    <property type="match status" value="1"/>
</dbReference>
<reference evidence="5 6" key="1">
    <citation type="journal article" date="2010" name="Proc. Natl. Acad. Sci. U.S.A.">
        <title>Giant virus with a remarkable complement of genes infects marine zooplankton.</title>
        <authorList>
            <person name="Fischer M.G."/>
            <person name="Allen M.J."/>
            <person name="Wilson W.H."/>
            <person name="Suttle C.A."/>
        </authorList>
    </citation>
    <scope>NUCLEOTIDE SEQUENCE [LARGE SCALE GENOMIC DNA]</scope>
    <source>
        <strain evidence="5 6">BV-PW1</strain>
    </source>
</reference>
<keyword evidence="2" id="KW-0732">Signal</keyword>
<feature type="domain" description="Thioredoxin" evidence="4">
    <location>
        <begin position="34"/>
        <end position="153"/>
    </location>
</feature>
<evidence type="ECO:0000313" key="5">
    <source>
        <dbReference type="EMBL" id="ADO67205.1"/>
    </source>
</evidence>
<dbReference type="SUPFAM" id="SSF52833">
    <property type="entry name" value="Thioredoxin-like"/>
    <property type="match status" value="1"/>
</dbReference>
<dbReference type="KEGG" id="vg:9887574"/>
<dbReference type="Gene3D" id="3.40.30.10">
    <property type="entry name" value="Glutaredoxin"/>
    <property type="match status" value="1"/>
</dbReference>